<dbReference type="STRING" id="525373.HMPREF0766_13759"/>
<reference evidence="1" key="1">
    <citation type="submission" date="2010-07" db="EMBL/GenBank/DDBJ databases">
        <authorList>
            <person name="Muzny D."/>
            <person name="Qin X."/>
            <person name="Buhay C."/>
            <person name="Dugan-Rocha S."/>
            <person name="Ding Y."/>
            <person name="Chen G."/>
            <person name="Hawes A."/>
            <person name="Holder M."/>
            <person name="Jhangiani S."/>
            <person name="Johnson A."/>
            <person name="Khan Z."/>
            <person name="Li Z."/>
            <person name="Liu W."/>
            <person name="Liu X."/>
            <person name="Perez L."/>
            <person name="Shen H."/>
            <person name="Wang Q."/>
            <person name="Watt J."/>
            <person name="Xi L."/>
            <person name="Xin Y."/>
            <person name="Zhou J."/>
            <person name="Deng J."/>
            <person name="Jiang H."/>
            <person name="Liu Y."/>
            <person name="Qu J."/>
            <person name="Song X.-Z."/>
            <person name="Zhang L."/>
            <person name="Villasana D."/>
            <person name="Johnson A."/>
            <person name="Liu J."/>
            <person name="Liyanage D."/>
            <person name="Lorensuhewa L."/>
            <person name="Robinson T."/>
            <person name="Song A."/>
            <person name="Song B.-B."/>
            <person name="Dinh H."/>
            <person name="Thornton R."/>
            <person name="Coyle M."/>
            <person name="Francisco L."/>
            <person name="Jackson L."/>
            <person name="Javaid M."/>
            <person name="Korchina V."/>
            <person name="Kovar C."/>
            <person name="Mata R."/>
            <person name="Mathew T."/>
            <person name="Ngo R."/>
            <person name="Nguyen L."/>
            <person name="Nguyen N."/>
            <person name="Okwuonu G."/>
            <person name="Ongeri F."/>
            <person name="Pham C."/>
            <person name="Simmons D."/>
            <person name="Wilczek-Boney K."/>
            <person name="Hale W."/>
            <person name="Jakkamsetti A."/>
            <person name="Pham P."/>
            <person name="Ruth R."/>
            <person name="San Lucas F."/>
            <person name="Warren J."/>
            <person name="Zhang J."/>
            <person name="Zhao Z."/>
            <person name="Zhou C."/>
            <person name="Zhu D."/>
            <person name="Lee S."/>
            <person name="Bess C."/>
            <person name="Blankenburg K."/>
            <person name="Forbes L."/>
            <person name="Fu Q."/>
            <person name="Gubbala S."/>
            <person name="Hirani K."/>
            <person name="Jayaseelan J.C."/>
            <person name="Lara F."/>
            <person name="Munidasa M."/>
            <person name="Palculict T."/>
            <person name="Patil S."/>
            <person name="Pu L.-L."/>
            <person name="Saada N."/>
            <person name="Tang L."/>
            <person name="Weissenberger G."/>
            <person name="Zhu Y."/>
            <person name="Hemphill L."/>
            <person name="Shang Y."/>
            <person name="Youmans B."/>
            <person name="Ayvaz T."/>
            <person name="Ross M."/>
            <person name="Santibanez J."/>
            <person name="Aqrawi P."/>
            <person name="Gross S."/>
            <person name="Joshi V."/>
            <person name="Fowler G."/>
            <person name="Nazareth L."/>
            <person name="Reid J."/>
            <person name="Worley K."/>
            <person name="Petrosino J."/>
            <person name="Highlander S."/>
            <person name="Gibbs R."/>
        </authorList>
    </citation>
    <scope>NUCLEOTIDE SEQUENCE [LARGE SCALE GENOMIC DNA]</scope>
    <source>
        <strain evidence="1">ATCC 33861</strain>
    </source>
</reference>
<name>D7VS05_SPHSI</name>
<accession>D7VS05</accession>
<dbReference type="AlphaFoldDB" id="D7VS05"/>
<gene>
    <name evidence="1" type="ORF">HMPREF0766_13759</name>
</gene>
<comment type="caution">
    <text evidence="1">The sequence shown here is derived from an EMBL/GenBank/DDBJ whole genome shotgun (WGS) entry which is preliminary data.</text>
</comment>
<evidence type="ECO:0008006" key="3">
    <source>
        <dbReference type="Google" id="ProtNLM"/>
    </source>
</evidence>
<dbReference type="eggNOG" id="COG3209">
    <property type="taxonomic scope" value="Bacteria"/>
</dbReference>
<dbReference type="RefSeq" id="WP_002995198.1">
    <property type="nucleotide sequence ID" value="NZ_GL379770.1"/>
</dbReference>
<sequence length="113" mass="13133">MEIVSIFISQWADKCWQKETKGGRRTTGLWSQMTPVRLLADDPVVGRWNVVVDPLTEQYRRWSPYNYTINNPIRFVDPDGMAVEEIEGGFKYTKEDAVAMVSQLKNEYLDQDV</sequence>
<dbReference type="GeneID" id="95431033"/>
<dbReference type="HOGENOM" id="CLU_2131949_0_0_10"/>
<keyword evidence="2" id="KW-1185">Reference proteome</keyword>
<dbReference type="EMBL" id="ACHA02000012">
    <property type="protein sequence ID" value="EFK56556.1"/>
    <property type="molecule type" value="Genomic_DNA"/>
</dbReference>
<organism evidence="1 2">
    <name type="scientific">Sphingobacterium spiritivorum ATCC 33861</name>
    <dbReference type="NCBI Taxonomy" id="525373"/>
    <lineage>
        <taxon>Bacteria</taxon>
        <taxon>Pseudomonadati</taxon>
        <taxon>Bacteroidota</taxon>
        <taxon>Sphingobacteriia</taxon>
        <taxon>Sphingobacteriales</taxon>
        <taxon>Sphingobacteriaceae</taxon>
        <taxon>Sphingobacterium</taxon>
    </lineage>
</organism>
<evidence type="ECO:0000313" key="2">
    <source>
        <dbReference type="Proteomes" id="UP000006258"/>
    </source>
</evidence>
<protein>
    <recommendedName>
        <fullName evidence="3">RHS repeat-associated core domain protein</fullName>
    </recommendedName>
</protein>
<proteinExistence type="predicted"/>
<dbReference type="Proteomes" id="UP000006258">
    <property type="component" value="Unassembled WGS sequence"/>
</dbReference>
<dbReference type="Gene3D" id="2.180.10.10">
    <property type="entry name" value="RHS repeat-associated core"/>
    <property type="match status" value="1"/>
</dbReference>
<evidence type="ECO:0000313" key="1">
    <source>
        <dbReference type="EMBL" id="EFK56556.1"/>
    </source>
</evidence>